<accession>A0A432W0G6</accession>
<dbReference type="EMBL" id="PIPJ01000002">
    <property type="protein sequence ID" value="RUO22506.1"/>
    <property type="molecule type" value="Genomic_DNA"/>
</dbReference>
<organism evidence="1 2">
    <name type="scientific">Aliidiomarina iranensis</name>
    <dbReference type="NCBI Taxonomy" id="1434071"/>
    <lineage>
        <taxon>Bacteria</taxon>
        <taxon>Pseudomonadati</taxon>
        <taxon>Pseudomonadota</taxon>
        <taxon>Gammaproteobacteria</taxon>
        <taxon>Alteromonadales</taxon>
        <taxon>Idiomarinaceae</taxon>
        <taxon>Aliidiomarina</taxon>
    </lineage>
</organism>
<reference evidence="2" key="1">
    <citation type="journal article" date="2018" name="Front. Microbiol.">
        <title>Genome-Based Analysis Reveals the Taxonomy and Diversity of the Family Idiomarinaceae.</title>
        <authorList>
            <person name="Liu Y."/>
            <person name="Lai Q."/>
            <person name="Shao Z."/>
        </authorList>
    </citation>
    <scope>NUCLEOTIDE SEQUENCE [LARGE SCALE GENOMIC DNA]</scope>
    <source>
        <strain evidence="2">GBPy7</strain>
    </source>
</reference>
<dbReference type="OrthoDB" id="6321522at2"/>
<comment type="caution">
    <text evidence="1">The sequence shown here is derived from an EMBL/GenBank/DDBJ whole genome shotgun (WGS) entry which is preliminary data.</text>
</comment>
<evidence type="ECO:0000313" key="1">
    <source>
        <dbReference type="EMBL" id="RUO22506.1"/>
    </source>
</evidence>
<dbReference type="Proteomes" id="UP000288395">
    <property type="component" value="Unassembled WGS sequence"/>
</dbReference>
<dbReference type="RefSeq" id="WP_126766141.1">
    <property type="nucleotide sequence ID" value="NZ_PIPJ01000002.1"/>
</dbReference>
<sequence>MVMRAGQSEIFNPVGFDSQFAELCNALYAAELLQLSEPPGQSAHNDIGLLRRRLGSLSYYVQRAAHALLASANKPGQGLQLDVHSAAWLAKQKLQPPTENTPDKLCKWLGQHAVLALPLPVWVKTAGVIRVCLDSIDEVDIEAQRLHLNQFGWFDFHGNPKASDLSADVGSLRLLLPSKNSITAACCGHQWNASGRIQPHALSLRTLLLTATVQWPKFTGVDKLPF</sequence>
<keyword evidence="2" id="KW-1185">Reference proteome</keyword>
<evidence type="ECO:0000313" key="2">
    <source>
        <dbReference type="Proteomes" id="UP000288395"/>
    </source>
</evidence>
<protein>
    <submittedName>
        <fullName evidence="1">Uncharacterized protein</fullName>
    </submittedName>
</protein>
<dbReference type="AlphaFoldDB" id="A0A432W0G6"/>
<gene>
    <name evidence="1" type="ORF">CWE08_04835</name>
</gene>
<proteinExistence type="predicted"/>
<name>A0A432W0G6_9GAMM</name>